<dbReference type="RefSeq" id="WP_282219219.1">
    <property type="nucleotide sequence ID" value="NZ_CP118246.1"/>
</dbReference>
<dbReference type="Proteomes" id="UP001220530">
    <property type="component" value="Chromosome"/>
</dbReference>
<accession>A0ABY7YNQ2</accession>
<reference evidence="1 2" key="1">
    <citation type="submission" date="2023-02" db="EMBL/GenBank/DDBJ databases">
        <title>Devosia algicola sp. nov., isolated from the phycosphere of marine algae.</title>
        <authorList>
            <person name="Kim J.M."/>
            <person name="Lee J.K."/>
            <person name="Choi B.J."/>
            <person name="Bayburt H."/>
            <person name="Jeon C.O."/>
        </authorList>
    </citation>
    <scope>NUCLEOTIDE SEQUENCE [LARGE SCALE GENOMIC DNA]</scope>
    <source>
        <strain evidence="1 2">G20-9</strain>
    </source>
</reference>
<dbReference type="EMBL" id="CP118246">
    <property type="protein sequence ID" value="WDR02817.1"/>
    <property type="molecule type" value="Genomic_DNA"/>
</dbReference>
<sequence length="399" mass="37111">MVLSPDGGFCSLLVAGLSALGTDGVGVAASTAGATDSTADAVAGAAVVSVTVSVAADASAVALGVGVADWAGADVSAVTAGSVGVAVSGGGAVSVGVAVSAGGAVSAVVAGSASTAGAVSAGVGAGAVAGASAAGGCVVAVSAVAVWTGAGLVRPCRMSLASPGALATTKGSVCLSGLITTTNDLSARAVLPVSPSVISTPPAGSGASGTKTQSPLDSTVVLPNRSPLAKTSISDFGVPDPAITTDPSGSARNKPKVAAIRSFGTLGSAVGAGSAGFAVATSAGDEAVASPASGGVTLWSVSPIVVSVGVSGAVWSGSAAVSVTATGTPGIWARKHSPMPSGLLKQFTTVGPVRTPMTMSRVTAAAPMVSARGCFGAESASVASRAKWGDAPEVGALPD</sequence>
<evidence type="ECO:0000313" key="2">
    <source>
        <dbReference type="Proteomes" id="UP001220530"/>
    </source>
</evidence>
<gene>
    <name evidence="1" type="ORF">PSQ19_00850</name>
</gene>
<name>A0ABY7YNQ2_9HYPH</name>
<evidence type="ECO:0000313" key="1">
    <source>
        <dbReference type="EMBL" id="WDR02817.1"/>
    </source>
</evidence>
<protein>
    <submittedName>
        <fullName evidence="1">Uncharacterized protein</fullName>
    </submittedName>
</protein>
<organism evidence="1 2">
    <name type="scientific">Devosia algicola</name>
    <dbReference type="NCBI Taxonomy" id="3026418"/>
    <lineage>
        <taxon>Bacteria</taxon>
        <taxon>Pseudomonadati</taxon>
        <taxon>Pseudomonadota</taxon>
        <taxon>Alphaproteobacteria</taxon>
        <taxon>Hyphomicrobiales</taxon>
        <taxon>Devosiaceae</taxon>
        <taxon>Devosia</taxon>
    </lineage>
</organism>
<keyword evidence="2" id="KW-1185">Reference proteome</keyword>
<proteinExistence type="predicted"/>